<dbReference type="HOGENOM" id="CLU_388569_0_0_1"/>
<dbReference type="FunCoup" id="B8C0C9">
    <property type="interactions" value="495"/>
</dbReference>
<dbReference type="PaxDb" id="35128-Thaps22437"/>
<evidence type="ECO:0000259" key="7">
    <source>
        <dbReference type="SMART" id="SM01156"/>
    </source>
</evidence>
<keyword evidence="5" id="KW-0539">Nucleus</keyword>
<name>B8C0C9_THAPS</name>
<dbReference type="Gene3D" id="1.25.10.10">
    <property type="entry name" value="Leucine-rich Repeat Variant"/>
    <property type="match status" value="1"/>
</dbReference>
<dbReference type="PANTHER" id="PTHR14978:SF0">
    <property type="entry name" value="BETA-CATENIN-LIKE PROTEIN 1"/>
    <property type="match status" value="1"/>
</dbReference>
<keyword evidence="3" id="KW-0677">Repeat</keyword>
<keyword evidence="4" id="KW-0175">Coiled coil</keyword>
<dbReference type="InterPro" id="IPR039678">
    <property type="entry name" value="CTNNBL1"/>
</dbReference>
<dbReference type="InterPro" id="IPR011989">
    <property type="entry name" value="ARM-like"/>
</dbReference>
<evidence type="ECO:0000256" key="2">
    <source>
        <dbReference type="ARBA" id="ARBA00022553"/>
    </source>
</evidence>
<dbReference type="EMBL" id="CM000641">
    <property type="protein sequence ID" value="EED93498.1"/>
    <property type="molecule type" value="Genomic_DNA"/>
</dbReference>
<proteinExistence type="predicted"/>
<dbReference type="STRING" id="35128.B8C0C9"/>
<evidence type="ECO:0000256" key="6">
    <source>
        <dbReference type="SAM" id="MobiDB-lite"/>
    </source>
</evidence>
<feature type="domain" description="Beta-catenin-like protein 1 N-terminal" evidence="7">
    <location>
        <begin position="105"/>
        <end position="216"/>
    </location>
</feature>
<dbReference type="eggNOG" id="KOG2734">
    <property type="taxonomic scope" value="Eukaryota"/>
</dbReference>
<dbReference type="Proteomes" id="UP000001449">
    <property type="component" value="Chromosome 4"/>
</dbReference>
<feature type="region of interest" description="Disordered" evidence="6">
    <location>
        <begin position="62"/>
        <end position="110"/>
    </location>
</feature>
<gene>
    <name evidence="8" type="ORF">THAPSDRAFT_22437</name>
</gene>
<evidence type="ECO:0000256" key="4">
    <source>
        <dbReference type="ARBA" id="ARBA00023054"/>
    </source>
</evidence>
<dbReference type="AlphaFoldDB" id="B8C0C9"/>
<accession>B8C0C9</accession>
<dbReference type="GeneID" id="7451350"/>
<organism evidence="8 9">
    <name type="scientific">Thalassiosira pseudonana</name>
    <name type="common">Marine diatom</name>
    <name type="synonym">Cyclotella nana</name>
    <dbReference type="NCBI Taxonomy" id="35128"/>
    <lineage>
        <taxon>Eukaryota</taxon>
        <taxon>Sar</taxon>
        <taxon>Stramenopiles</taxon>
        <taxon>Ochrophyta</taxon>
        <taxon>Bacillariophyta</taxon>
        <taxon>Coscinodiscophyceae</taxon>
        <taxon>Thalassiosirophycidae</taxon>
        <taxon>Thalassiosirales</taxon>
        <taxon>Thalassiosiraceae</taxon>
        <taxon>Thalassiosira</taxon>
    </lineage>
</organism>
<evidence type="ECO:0000313" key="9">
    <source>
        <dbReference type="Proteomes" id="UP000001449"/>
    </source>
</evidence>
<keyword evidence="9" id="KW-1185">Reference proteome</keyword>
<evidence type="ECO:0000313" key="8">
    <source>
        <dbReference type="EMBL" id="EED93498.1"/>
    </source>
</evidence>
<evidence type="ECO:0000256" key="5">
    <source>
        <dbReference type="ARBA" id="ARBA00023242"/>
    </source>
</evidence>
<dbReference type="OMA" id="IELMLRC"/>
<evidence type="ECO:0000256" key="3">
    <source>
        <dbReference type="ARBA" id="ARBA00022737"/>
    </source>
</evidence>
<dbReference type="InParanoid" id="B8C0C9"/>
<sequence length="725" mass="78848">MASKSSSVVDVLDRVIGLTTTTTDGAEFIASDKWRGSKPGYVFQTGELGTGYYLDGPTAVKKRARSDDNDDDGGGGKRSSSVVRFDATKDTTHSIPPRPRPSKPQQLSGEQLLAQAEQLASEQPSPKLLELSPKGIQSAAHSLDKTLQRNQLLRAQYQDDPEKFMMNELALNDEIVSFQNAAVDVSCYESVVECGVMGTFLTLLSHENSDVAISVIDVLVELLDTMLLQEDGKKGEGGASLDPVERARSIGILANAFVDGCGLELITSNLGRFDETVEEDAKGIEDSLTLVESLLDLDRSGILQRASGKEKPLPSVVSCICNQTTFVAWLFGRIDKKESDADHAATANATISPAVLKLHSSEVLSSILQHEDYSMQRCGRALAVLPKYASAFDDSDENPAAKSNGEGNNVLDGMEILLLSIAAYRKTDPQIEVECEFLENVFDSLAASLMREDNVADFVEKEGIELMLRCVREKVHSGGGALKVLNFALSGAGNGSNDAYKKACETFVHVGGLKILFPLYMARKSAIPCPATCSEGGSNLAKKGMTKENGGAVSKRAKRAAHARKKWLAEVEHNAIYIMYALTRYIGKDSQYDAHARLLVKFVEDDCEKCDRTIELCLKFDEKARIAEYQYFRSDEAEEAEQAGVDIELAALDAKLRGGGDMFHRLCAILSFACIGSTRSHGHVRDQLKLQGSGISVIKEGLKEFDSLLAIGPQKTQVEQYLSEI</sequence>
<dbReference type="PANTHER" id="PTHR14978">
    <property type="entry name" value="BETA-CATENIN-LIKE PROTEIN 1 NUCLEAR ASSOCIATED PROTEIN"/>
    <property type="match status" value="1"/>
</dbReference>
<dbReference type="KEGG" id="tps:THAPSDRAFT_22437"/>
<dbReference type="Pfam" id="PF08216">
    <property type="entry name" value="CTNNBL"/>
    <property type="match status" value="2"/>
</dbReference>
<keyword evidence="2" id="KW-0597">Phosphoprotein</keyword>
<dbReference type="GO" id="GO:0005681">
    <property type="term" value="C:spliceosomal complex"/>
    <property type="evidence" value="ECO:0000318"/>
    <property type="project" value="GO_Central"/>
</dbReference>
<dbReference type="SMART" id="SM01156">
    <property type="entry name" value="DUF1716"/>
    <property type="match status" value="1"/>
</dbReference>
<protein>
    <recommendedName>
        <fullName evidence="7">Beta-catenin-like protein 1 N-terminal domain-containing protein</fullName>
    </recommendedName>
</protein>
<comment type="subcellular location">
    <subcellularLocation>
        <location evidence="1">Nucleus</location>
    </subcellularLocation>
</comment>
<dbReference type="RefSeq" id="XP_002289961.1">
    <property type="nucleotide sequence ID" value="XM_002289925.1"/>
</dbReference>
<evidence type="ECO:0000256" key="1">
    <source>
        <dbReference type="ARBA" id="ARBA00004123"/>
    </source>
</evidence>
<dbReference type="InterPro" id="IPR013180">
    <property type="entry name" value="CTNNBL1_N"/>
</dbReference>
<reference evidence="8 9" key="2">
    <citation type="journal article" date="2008" name="Nature">
        <title>The Phaeodactylum genome reveals the evolutionary history of diatom genomes.</title>
        <authorList>
            <person name="Bowler C."/>
            <person name="Allen A.E."/>
            <person name="Badger J.H."/>
            <person name="Grimwood J."/>
            <person name="Jabbari K."/>
            <person name="Kuo A."/>
            <person name="Maheswari U."/>
            <person name="Martens C."/>
            <person name="Maumus F."/>
            <person name="Otillar R.P."/>
            <person name="Rayko E."/>
            <person name="Salamov A."/>
            <person name="Vandepoele K."/>
            <person name="Beszteri B."/>
            <person name="Gruber A."/>
            <person name="Heijde M."/>
            <person name="Katinka M."/>
            <person name="Mock T."/>
            <person name="Valentin K."/>
            <person name="Verret F."/>
            <person name="Berges J.A."/>
            <person name="Brownlee C."/>
            <person name="Cadoret J.P."/>
            <person name="Chiovitti A."/>
            <person name="Choi C.J."/>
            <person name="Coesel S."/>
            <person name="De Martino A."/>
            <person name="Detter J.C."/>
            <person name="Durkin C."/>
            <person name="Falciatore A."/>
            <person name="Fournet J."/>
            <person name="Haruta M."/>
            <person name="Huysman M.J."/>
            <person name="Jenkins B.D."/>
            <person name="Jiroutova K."/>
            <person name="Jorgensen R.E."/>
            <person name="Joubert Y."/>
            <person name="Kaplan A."/>
            <person name="Kroger N."/>
            <person name="Kroth P.G."/>
            <person name="La Roche J."/>
            <person name="Lindquist E."/>
            <person name="Lommer M."/>
            <person name="Martin-Jezequel V."/>
            <person name="Lopez P.J."/>
            <person name="Lucas S."/>
            <person name="Mangogna M."/>
            <person name="McGinnis K."/>
            <person name="Medlin L.K."/>
            <person name="Montsant A."/>
            <person name="Oudot-Le Secq M.P."/>
            <person name="Napoli C."/>
            <person name="Obornik M."/>
            <person name="Parker M.S."/>
            <person name="Petit J.L."/>
            <person name="Porcel B.M."/>
            <person name="Poulsen N."/>
            <person name="Robison M."/>
            <person name="Rychlewski L."/>
            <person name="Rynearson T.A."/>
            <person name="Schmutz J."/>
            <person name="Shapiro H."/>
            <person name="Siaut M."/>
            <person name="Stanley M."/>
            <person name="Sussman M.R."/>
            <person name="Taylor A.R."/>
            <person name="Vardi A."/>
            <person name="von Dassow P."/>
            <person name="Vyverman W."/>
            <person name="Willis A."/>
            <person name="Wyrwicz L.S."/>
            <person name="Rokhsar D.S."/>
            <person name="Weissenbach J."/>
            <person name="Armbrust E.V."/>
            <person name="Green B.R."/>
            <person name="Van de Peer Y."/>
            <person name="Grigoriev I.V."/>
        </authorList>
    </citation>
    <scope>NUCLEOTIDE SEQUENCE [LARGE SCALE GENOMIC DNA]</scope>
    <source>
        <strain evidence="8 9">CCMP1335</strain>
    </source>
</reference>
<reference evidence="8 9" key="1">
    <citation type="journal article" date="2004" name="Science">
        <title>The genome of the diatom Thalassiosira pseudonana: ecology, evolution, and metabolism.</title>
        <authorList>
            <person name="Armbrust E.V."/>
            <person name="Berges J.A."/>
            <person name="Bowler C."/>
            <person name="Green B.R."/>
            <person name="Martinez D."/>
            <person name="Putnam N.H."/>
            <person name="Zhou S."/>
            <person name="Allen A.E."/>
            <person name="Apt K.E."/>
            <person name="Bechner M."/>
            <person name="Brzezinski M.A."/>
            <person name="Chaal B.K."/>
            <person name="Chiovitti A."/>
            <person name="Davis A.K."/>
            <person name="Demarest M.S."/>
            <person name="Detter J.C."/>
            <person name="Glavina T."/>
            <person name="Goodstein D."/>
            <person name="Hadi M.Z."/>
            <person name="Hellsten U."/>
            <person name="Hildebrand M."/>
            <person name="Jenkins B.D."/>
            <person name="Jurka J."/>
            <person name="Kapitonov V.V."/>
            <person name="Kroger N."/>
            <person name="Lau W.W."/>
            <person name="Lane T.W."/>
            <person name="Larimer F.W."/>
            <person name="Lippmeier J.C."/>
            <person name="Lucas S."/>
            <person name="Medina M."/>
            <person name="Montsant A."/>
            <person name="Obornik M."/>
            <person name="Parker M.S."/>
            <person name="Palenik B."/>
            <person name="Pazour G.J."/>
            <person name="Richardson P.M."/>
            <person name="Rynearson T.A."/>
            <person name="Saito M.A."/>
            <person name="Schwartz D.C."/>
            <person name="Thamatrakoln K."/>
            <person name="Valentin K."/>
            <person name="Vardi A."/>
            <person name="Wilkerson F.P."/>
            <person name="Rokhsar D.S."/>
        </authorList>
    </citation>
    <scope>NUCLEOTIDE SEQUENCE [LARGE SCALE GENOMIC DNA]</scope>
    <source>
        <strain evidence="8 9">CCMP1335</strain>
    </source>
</reference>